<accession>A0ABU6V454</accession>
<organism evidence="1 2">
    <name type="scientific">Stylosanthes scabra</name>
    <dbReference type="NCBI Taxonomy" id="79078"/>
    <lineage>
        <taxon>Eukaryota</taxon>
        <taxon>Viridiplantae</taxon>
        <taxon>Streptophyta</taxon>
        <taxon>Embryophyta</taxon>
        <taxon>Tracheophyta</taxon>
        <taxon>Spermatophyta</taxon>
        <taxon>Magnoliopsida</taxon>
        <taxon>eudicotyledons</taxon>
        <taxon>Gunneridae</taxon>
        <taxon>Pentapetalae</taxon>
        <taxon>rosids</taxon>
        <taxon>fabids</taxon>
        <taxon>Fabales</taxon>
        <taxon>Fabaceae</taxon>
        <taxon>Papilionoideae</taxon>
        <taxon>50 kb inversion clade</taxon>
        <taxon>dalbergioids sensu lato</taxon>
        <taxon>Dalbergieae</taxon>
        <taxon>Pterocarpus clade</taxon>
        <taxon>Stylosanthes</taxon>
    </lineage>
</organism>
<protein>
    <submittedName>
        <fullName evidence="1">Uncharacterized protein</fullName>
    </submittedName>
</protein>
<dbReference type="Proteomes" id="UP001341840">
    <property type="component" value="Unassembled WGS sequence"/>
</dbReference>
<evidence type="ECO:0000313" key="1">
    <source>
        <dbReference type="EMBL" id="MED6167126.1"/>
    </source>
</evidence>
<keyword evidence="2" id="KW-1185">Reference proteome</keyword>
<sequence length="53" mass="5844">MKNVLSMRFQGIACPESTGKTFPQMKNIKILTEDVLNWSDGQATRKEISASAA</sequence>
<name>A0ABU6V454_9FABA</name>
<dbReference type="EMBL" id="JASCZI010138672">
    <property type="protein sequence ID" value="MED6167126.1"/>
    <property type="molecule type" value="Genomic_DNA"/>
</dbReference>
<gene>
    <name evidence="1" type="ORF">PIB30_116142</name>
</gene>
<feature type="non-terminal residue" evidence="1">
    <location>
        <position position="53"/>
    </location>
</feature>
<comment type="caution">
    <text evidence="1">The sequence shown here is derived from an EMBL/GenBank/DDBJ whole genome shotgun (WGS) entry which is preliminary data.</text>
</comment>
<proteinExistence type="predicted"/>
<evidence type="ECO:0000313" key="2">
    <source>
        <dbReference type="Proteomes" id="UP001341840"/>
    </source>
</evidence>
<reference evidence="1 2" key="1">
    <citation type="journal article" date="2023" name="Plants (Basel)">
        <title>Bridging the Gap: Combining Genomics and Transcriptomics Approaches to Understand Stylosanthes scabra, an Orphan Legume from the Brazilian Caatinga.</title>
        <authorList>
            <person name="Ferreira-Neto J.R.C."/>
            <person name="da Silva M.D."/>
            <person name="Binneck E."/>
            <person name="de Melo N.F."/>
            <person name="da Silva R.H."/>
            <person name="de Melo A.L.T.M."/>
            <person name="Pandolfi V."/>
            <person name="Bustamante F.O."/>
            <person name="Brasileiro-Vidal A.C."/>
            <person name="Benko-Iseppon A.M."/>
        </authorList>
    </citation>
    <scope>NUCLEOTIDE SEQUENCE [LARGE SCALE GENOMIC DNA]</scope>
    <source>
        <tissue evidence="1">Leaves</tissue>
    </source>
</reference>